<dbReference type="AlphaFoldDB" id="A0A345NNN0"/>
<evidence type="ECO:0000256" key="3">
    <source>
        <dbReference type="ARBA" id="ARBA00022840"/>
    </source>
</evidence>
<feature type="domain" description="ABC transporter" evidence="4">
    <location>
        <begin position="21"/>
        <end position="262"/>
    </location>
</feature>
<proteinExistence type="predicted"/>
<dbReference type="EMBL" id="CP031229">
    <property type="protein sequence ID" value="AXH96638.1"/>
    <property type="molecule type" value="Genomic_DNA"/>
</dbReference>
<sequence length="275" mass="29079">MTSGQQTDSARGAPGAAGPALRVEGLSRHFGSLRAVDDVSFEVAPGSRHAVIGPNGAGKSTLFALVAGALPATSGSVWLHGEDVTSLTEHGRARRGLVRTFQHSSLFLTATARENVLLAVQRRHGIQARPWGAVRRRRALLEEADAVLERLFLHRRSGQAAGALSHGERRQLEVAVALATSPSVLLLDEPAAGMSPADTQAFQEIVLALPSDVTVLLVEHDLDLVFGVADRVTVMQLGQHLLTGDPAQVRASDAVQKAYLGAEDTSELFVDEEGG</sequence>
<dbReference type="KEGG" id="orn:DV701_11360"/>
<dbReference type="PROSITE" id="PS50893">
    <property type="entry name" value="ABC_TRANSPORTER_2"/>
    <property type="match status" value="1"/>
</dbReference>
<protein>
    <submittedName>
        <fullName evidence="5">ABC transporter ATP-binding protein</fullName>
    </submittedName>
</protein>
<dbReference type="Pfam" id="PF00005">
    <property type="entry name" value="ABC_tran"/>
    <property type="match status" value="1"/>
</dbReference>
<dbReference type="Proteomes" id="UP000253790">
    <property type="component" value="Chromosome"/>
</dbReference>
<keyword evidence="6" id="KW-1185">Reference proteome</keyword>
<keyword evidence="1" id="KW-0813">Transport</keyword>
<keyword evidence="2" id="KW-0547">Nucleotide-binding</keyword>
<keyword evidence="3 5" id="KW-0067">ATP-binding</keyword>
<dbReference type="SMART" id="SM00382">
    <property type="entry name" value="AAA"/>
    <property type="match status" value="1"/>
</dbReference>
<gene>
    <name evidence="5" type="ORF">DV701_11360</name>
</gene>
<dbReference type="InterPro" id="IPR051120">
    <property type="entry name" value="ABC_AA/LPS_Transport"/>
</dbReference>
<dbReference type="InterPro" id="IPR032823">
    <property type="entry name" value="BCA_ABC_TP_C"/>
</dbReference>
<evidence type="ECO:0000256" key="2">
    <source>
        <dbReference type="ARBA" id="ARBA00022741"/>
    </source>
</evidence>
<dbReference type="GO" id="GO:0005886">
    <property type="term" value="C:plasma membrane"/>
    <property type="evidence" value="ECO:0007669"/>
    <property type="project" value="TreeGrafter"/>
</dbReference>
<dbReference type="InterPro" id="IPR003439">
    <property type="entry name" value="ABC_transporter-like_ATP-bd"/>
</dbReference>
<evidence type="ECO:0000256" key="1">
    <source>
        <dbReference type="ARBA" id="ARBA00022448"/>
    </source>
</evidence>
<dbReference type="Pfam" id="PF12399">
    <property type="entry name" value="BCA_ABC_TP_C"/>
    <property type="match status" value="1"/>
</dbReference>
<evidence type="ECO:0000313" key="6">
    <source>
        <dbReference type="Proteomes" id="UP000253790"/>
    </source>
</evidence>
<organism evidence="5 6">
    <name type="scientific">Ornithinimicrobium avium</name>
    <dbReference type="NCBI Taxonomy" id="2283195"/>
    <lineage>
        <taxon>Bacteria</taxon>
        <taxon>Bacillati</taxon>
        <taxon>Actinomycetota</taxon>
        <taxon>Actinomycetes</taxon>
        <taxon>Micrococcales</taxon>
        <taxon>Ornithinimicrobiaceae</taxon>
        <taxon>Ornithinimicrobium</taxon>
    </lineage>
</organism>
<accession>A0A345NNN0</accession>
<dbReference type="PANTHER" id="PTHR45772:SF2">
    <property type="entry name" value="ABC TRANSPORTER ATP-BINDING PROTEIN"/>
    <property type="match status" value="1"/>
</dbReference>
<evidence type="ECO:0000313" key="5">
    <source>
        <dbReference type="EMBL" id="AXH96638.1"/>
    </source>
</evidence>
<name>A0A345NNN0_9MICO</name>
<dbReference type="InterPro" id="IPR003593">
    <property type="entry name" value="AAA+_ATPase"/>
</dbReference>
<reference evidence="5 6" key="1">
    <citation type="submission" date="2018-07" db="EMBL/GenBank/DDBJ databases">
        <title>Complete genome sequencing of Ornithinimicrobium sp. AMA3305.</title>
        <authorList>
            <person name="Bae J.-W."/>
        </authorList>
    </citation>
    <scope>NUCLEOTIDE SEQUENCE [LARGE SCALE GENOMIC DNA]</scope>
    <source>
        <strain evidence="5 6">AMA3305</strain>
    </source>
</reference>
<dbReference type="SUPFAM" id="SSF52540">
    <property type="entry name" value="P-loop containing nucleoside triphosphate hydrolases"/>
    <property type="match status" value="1"/>
</dbReference>
<dbReference type="InterPro" id="IPR027417">
    <property type="entry name" value="P-loop_NTPase"/>
</dbReference>
<dbReference type="Gene3D" id="3.40.50.300">
    <property type="entry name" value="P-loop containing nucleotide triphosphate hydrolases"/>
    <property type="match status" value="1"/>
</dbReference>
<dbReference type="GO" id="GO:0005524">
    <property type="term" value="F:ATP binding"/>
    <property type="evidence" value="ECO:0007669"/>
    <property type="project" value="UniProtKB-KW"/>
</dbReference>
<dbReference type="OrthoDB" id="9805514at2"/>
<evidence type="ECO:0000259" key="4">
    <source>
        <dbReference type="PROSITE" id="PS50893"/>
    </source>
</evidence>
<dbReference type="PANTHER" id="PTHR45772">
    <property type="entry name" value="CONSERVED COMPONENT OF ABC TRANSPORTER FOR NATURAL AMINO ACIDS-RELATED"/>
    <property type="match status" value="1"/>
</dbReference>
<dbReference type="GO" id="GO:0016887">
    <property type="term" value="F:ATP hydrolysis activity"/>
    <property type="evidence" value="ECO:0007669"/>
    <property type="project" value="InterPro"/>
</dbReference>
<dbReference type="RefSeq" id="WP_114928399.1">
    <property type="nucleotide sequence ID" value="NZ_CP031229.1"/>
</dbReference>
<dbReference type="CDD" id="cd03219">
    <property type="entry name" value="ABC_Mj1267_LivG_branched"/>
    <property type="match status" value="1"/>
</dbReference>